<sequence>MCAKSRRQCPGYKDEFDLVFRNETNATKKRAQKASRKAMNTKIVRIDSNSSESQLSTVSRDPFNNQLSTIVPSLTVAPEQHAQCHFFANFVLVPRQDGSRGFMDYLVPMMAKEANNTHLRHAFNACALASLGNKVTANGINFGDRALTAYTKALAATNIALRHPEERMSDSVLAAILLLGLFEVKQLSTKSGLLLFIAVRTQMIIHTLTTGKAPIMGTEWWMSDAVKVPAAATCQGINIKTGELRAEVTRLMTTMSRTPENIELMLDMIRRAQMVDQEAQAWLREMPEGWRYKTVAWEDKVPNGDYSKADVFPGRVDMYPDFWTASVTNMCRTCRLILASIIVRCAAWVVSPVDYRTTPEYATAARTCVDTITDIIASVPYHLGWHLKRKEIIDRHDLSGFACGEEDTMKGLAGYFLTWPLTCVNSQDYITDAQRAWVCGRLRYIGNELGVRYAIMLSELQIRLPSMLIRRDGLVAQPYPNASNLEQLLSSARHAPPTNGYALNPIQQREAMHKRQMDETKAEILLKATATAGPSGQWVAQKMLAV</sequence>
<proteinExistence type="predicted"/>
<evidence type="ECO:0008006" key="2">
    <source>
        <dbReference type="Google" id="ProtNLM"/>
    </source>
</evidence>
<dbReference type="AlphaFoldDB" id="L7JPV9"/>
<evidence type="ECO:0000313" key="1">
    <source>
        <dbReference type="EMBL" id="ELQ69580.1"/>
    </source>
</evidence>
<accession>L7JPV9</accession>
<protein>
    <recommendedName>
        <fullName evidence="2">Negative acting factor</fullName>
    </recommendedName>
</protein>
<name>L7JPV9_PYRO1</name>
<dbReference type="PANTHER" id="PTHR38791">
    <property type="entry name" value="ZN(II)2CYS6 TRANSCRIPTION FACTOR (EUROFUNG)-RELATED-RELATED"/>
    <property type="match status" value="1"/>
</dbReference>
<dbReference type="PANTHER" id="PTHR38791:SF13">
    <property type="entry name" value="ZN(2)-C6 FUNGAL-TYPE DOMAIN-CONTAINING PROTEIN"/>
    <property type="match status" value="1"/>
</dbReference>
<dbReference type="InterPro" id="IPR053175">
    <property type="entry name" value="DHMBA_Reg_Transcription_Factor"/>
</dbReference>
<organism>
    <name type="scientific">Pyricularia oryzae (strain P131)</name>
    <name type="common">Rice blast fungus</name>
    <name type="synonym">Magnaporthe oryzae</name>
    <dbReference type="NCBI Taxonomy" id="1143193"/>
    <lineage>
        <taxon>Eukaryota</taxon>
        <taxon>Fungi</taxon>
        <taxon>Dikarya</taxon>
        <taxon>Ascomycota</taxon>
        <taxon>Pezizomycotina</taxon>
        <taxon>Sordariomycetes</taxon>
        <taxon>Sordariomycetidae</taxon>
        <taxon>Magnaporthales</taxon>
        <taxon>Pyriculariaceae</taxon>
        <taxon>Pyricularia</taxon>
    </lineage>
</organism>
<gene>
    <name evidence="1" type="ORF">OOW_P131scaffold00142g19</name>
</gene>
<reference evidence="1" key="1">
    <citation type="journal article" date="2012" name="PLoS Genet.">
        <title>Comparative analysis of the genomes of two field isolates of the rice blast fungus Magnaporthe oryzae.</title>
        <authorList>
            <person name="Xue M."/>
            <person name="Yang J."/>
            <person name="Li Z."/>
            <person name="Hu S."/>
            <person name="Yao N."/>
            <person name="Dean R.A."/>
            <person name="Zhao W."/>
            <person name="Shen M."/>
            <person name="Zhang H."/>
            <person name="Li C."/>
            <person name="Liu L."/>
            <person name="Cao L."/>
            <person name="Xu X."/>
            <person name="Xing Y."/>
            <person name="Hsiang T."/>
            <person name="Zhang Z."/>
            <person name="Xu J.R."/>
            <person name="Peng Y.L."/>
        </authorList>
    </citation>
    <scope>NUCLEOTIDE SEQUENCE [LARGE SCALE GENOMIC DNA]</scope>
    <source>
        <strain evidence="1">P131</strain>
    </source>
</reference>
<dbReference type="EMBL" id="JH794693">
    <property type="protein sequence ID" value="ELQ69580.1"/>
    <property type="molecule type" value="Genomic_DNA"/>
</dbReference>